<dbReference type="EMBL" id="ML996577">
    <property type="protein sequence ID" value="KAF2755639.1"/>
    <property type="molecule type" value="Genomic_DNA"/>
</dbReference>
<dbReference type="PANTHER" id="PTHR21310">
    <property type="entry name" value="AMINOGLYCOSIDE PHOSPHOTRANSFERASE-RELATED-RELATED"/>
    <property type="match status" value="1"/>
</dbReference>
<dbReference type="PANTHER" id="PTHR21310:SF39">
    <property type="entry name" value="AMINOGLYCOSIDE PHOSPHOTRANSFERASE DOMAIN-CONTAINING PROTEIN"/>
    <property type="match status" value="1"/>
</dbReference>
<evidence type="ECO:0000313" key="2">
    <source>
        <dbReference type="EMBL" id="KAF2755639.1"/>
    </source>
</evidence>
<dbReference type="GeneID" id="54488420"/>
<dbReference type="InterPro" id="IPR011009">
    <property type="entry name" value="Kinase-like_dom_sf"/>
</dbReference>
<dbReference type="Gene3D" id="3.90.1200.10">
    <property type="match status" value="1"/>
</dbReference>
<feature type="domain" description="Aminoglycoside phosphotransferase" evidence="1">
    <location>
        <begin position="105"/>
        <end position="230"/>
    </location>
</feature>
<dbReference type="RefSeq" id="XP_033598090.1">
    <property type="nucleotide sequence ID" value="XM_033747366.1"/>
</dbReference>
<dbReference type="AlphaFoldDB" id="A0A6A6W0H7"/>
<accession>A0A6A6W0H7</accession>
<gene>
    <name evidence="2" type="ORF">EJ05DRAFT_503099</name>
</gene>
<reference evidence="2" key="1">
    <citation type="journal article" date="2020" name="Stud. Mycol.">
        <title>101 Dothideomycetes genomes: a test case for predicting lifestyles and emergence of pathogens.</title>
        <authorList>
            <person name="Haridas S."/>
            <person name="Albert R."/>
            <person name="Binder M."/>
            <person name="Bloem J."/>
            <person name="Labutti K."/>
            <person name="Salamov A."/>
            <person name="Andreopoulos B."/>
            <person name="Baker S."/>
            <person name="Barry K."/>
            <person name="Bills G."/>
            <person name="Bluhm B."/>
            <person name="Cannon C."/>
            <person name="Castanera R."/>
            <person name="Culley D."/>
            <person name="Daum C."/>
            <person name="Ezra D."/>
            <person name="Gonzalez J."/>
            <person name="Henrissat B."/>
            <person name="Kuo A."/>
            <person name="Liang C."/>
            <person name="Lipzen A."/>
            <person name="Lutzoni F."/>
            <person name="Magnuson J."/>
            <person name="Mondo S."/>
            <person name="Nolan M."/>
            <person name="Ohm R."/>
            <person name="Pangilinan J."/>
            <person name="Park H.-J."/>
            <person name="Ramirez L."/>
            <person name="Alfaro M."/>
            <person name="Sun H."/>
            <person name="Tritt A."/>
            <person name="Yoshinaga Y."/>
            <person name="Zwiers L.-H."/>
            <person name="Turgeon B."/>
            <person name="Goodwin S."/>
            <person name="Spatafora J."/>
            <person name="Crous P."/>
            <person name="Grigoriev I."/>
        </authorList>
    </citation>
    <scope>NUCLEOTIDE SEQUENCE</scope>
    <source>
        <strain evidence="2">CBS 121739</strain>
    </source>
</reference>
<proteinExistence type="predicted"/>
<keyword evidence="3" id="KW-1185">Reference proteome</keyword>
<protein>
    <recommendedName>
        <fullName evidence="1">Aminoglycoside phosphotransferase domain-containing protein</fullName>
    </recommendedName>
</protein>
<dbReference type="InterPro" id="IPR002575">
    <property type="entry name" value="Aminoglycoside_PTrfase"/>
</dbReference>
<evidence type="ECO:0000313" key="3">
    <source>
        <dbReference type="Proteomes" id="UP000799437"/>
    </source>
</evidence>
<organism evidence="2 3">
    <name type="scientific">Pseudovirgaria hyperparasitica</name>
    <dbReference type="NCBI Taxonomy" id="470096"/>
    <lineage>
        <taxon>Eukaryota</taxon>
        <taxon>Fungi</taxon>
        <taxon>Dikarya</taxon>
        <taxon>Ascomycota</taxon>
        <taxon>Pezizomycotina</taxon>
        <taxon>Dothideomycetes</taxon>
        <taxon>Dothideomycetes incertae sedis</taxon>
        <taxon>Acrospermales</taxon>
        <taxon>Acrospermaceae</taxon>
        <taxon>Pseudovirgaria</taxon>
    </lineage>
</organism>
<dbReference type="SUPFAM" id="SSF56112">
    <property type="entry name" value="Protein kinase-like (PK-like)"/>
    <property type="match status" value="1"/>
</dbReference>
<name>A0A6A6W0H7_9PEZI</name>
<dbReference type="Pfam" id="PF01636">
    <property type="entry name" value="APH"/>
    <property type="match status" value="1"/>
</dbReference>
<dbReference type="OrthoDB" id="3250044at2759"/>
<sequence length="286" mass="32263">MLEPHVDPAARESSTAFPLDGLTFDISSMPEEDLVAYGNVAPVLYSLASMKVVRLSKSLVMKFGNTVLASEGETMKYVAMKFPKFMLPRVHRCFNIQETISYFGDELSPGTRESVIKQVAVMINQLQSIRCDRPGGISGEKSRGMWFSDYGAGPFRSKEVFQDWIAWKLKMSKRYQHALPETLALECSTFVLVHGDISPRNLVLGNNNQIWMIDWGYAGFYPPIFEAATIKHQLQFQSFSQLLLPHIYNHPEELAQLEACSYGIHRVPFSLPPEMEKDSEVDLSAA</sequence>
<dbReference type="Proteomes" id="UP000799437">
    <property type="component" value="Unassembled WGS sequence"/>
</dbReference>
<dbReference type="InterPro" id="IPR051678">
    <property type="entry name" value="AGP_Transferase"/>
</dbReference>
<evidence type="ECO:0000259" key="1">
    <source>
        <dbReference type="Pfam" id="PF01636"/>
    </source>
</evidence>